<gene>
    <name evidence="14" type="primary">uppP</name>
    <name evidence="15" type="ORF">MMIC_P1217</name>
</gene>
<feature type="transmembrane region" description="Helical" evidence="14">
    <location>
        <begin position="123"/>
        <end position="142"/>
    </location>
</feature>
<keyword evidence="8 14" id="KW-1133">Transmembrane helix</keyword>
<dbReference type="Pfam" id="PF02673">
    <property type="entry name" value="BacA"/>
    <property type="match status" value="1"/>
</dbReference>
<comment type="similarity">
    <text evidence="2 14">Belongs to the UppP family.</text>
</comment>
<dbReference type="EMBL" id="BDFD01000008">
    <property type="protein sequence ID" value="GAV20253.1"/>
    <property type="molecule type" value="Genomic_DNA"/>
</dbReference>
<keyword evidence="14" id="KW-0573">Peptidoglycan synthesis</keyword>
<keyword evidence="9 14" id="KW-0472">Membrane</keyword>
<evidence type="ECO:0000313" key="16">
    <source>
        <dbReference type="Proteomes" id="UP000231632"/>
    </source>
</evidence>
<protein>
    <recommendedName>
        <fullName evidence="4 14">Undecaprenyl-diphosphatase</fullName>
        <ecNumber evidence="3 14">3.6.1.27</ecNumber>
    </recommendedName>
    <alternativeName>
        <fullName evidence="12 14">Bacitracin resistance protein</fullName>
    </alternativeName>
    <alternativeName>
        <fullName evidence="11 14">Undecaprenyl pyrophosphate phosphatase</fullName>
    </alternativeName>
</protein>
<sequence length="276" mass="30146">MPQAASQSIDTIQALFLALIQGITEFLPISSSAHLALVPLLTSWPDQGLAFDCVVHLGSLTAVVFYFREDLARMASGFAVTVKQRSISADRDGYLAWMIGFATIPVGLFGLTFKDMIETDFRSLTVIGTTSIIFGLLLWLADTEDKNTKTETSWGFRDVMIVGFAQAIALIPGTSRSGITMTAALMMGYGREAAARFSFLLSIPVIVLAGSVKIKDWIEQPDQAAGVVELLVGYGVSAISAYLCIHYFIKYLQRIGMGPFVIYRVMLGAVLLWMVY</sequence>
<feature type="transmembrane region" description="Helical" evidence="14">
    <location>
        <begin position="193"/>
        <end position="212"/>
    </location>
</feature>
<dbReference type="GO" id="GO:0009252">
    <property type="term" value="P:peptidoglycan biosynthetic process"/>
    <property type="evidence" value="ECO:0007669"/>
    <property type="project" value="UniProtKB-KW"/>
</dbReference>
<evidence type="ECO:0000256" key="6">
    <source>
        <dbReference type="ARBA" id="ARBA00022692"/>
    </source>
</evidence>
<dbReference type="GO" id="GO:0008360">
    <property type="term" value="P:regulation of cell shape"/>
    <property type="evidence" value="ECO:0007669"/>
    <property type="project" value="UniProtKB-KW"/>
</dbReference>
<evidence type="ECO:0000256" key="12">
    <source>
        <dbReference type="ARBA" id="ARBA00032932"/>
    </source>
</evidence>
<feature type="transmembrane region" description="Helical" evidence="14">
    <location>
        <begin position="93"/>
        <end position="111"/>
    </location>
</feature>
<dbReference type="Proteomes" id="UP000231632">
    <property type="component" value="Unassembled WGS sequence"/>
</dbReference>
<evidence type="ECO:0000256" key="9">
    <source>
        <dbReference type="ARBA" id="ARBA00023136"/>
    </source>
</evidence>
<dbReference type="STRING" id="1921010.MMIC_P1217"/>
<organism evidence="15 16">
    <name type="scientific">Mariprofundus micogutta</name>
    <dbReference type="NCBI Taxonomy" id="1921010"/>
    <lineage>
        <taxon>Bacteria</taxon>
        <taxon>Pseudomonadati</taxon>
        <taxon>Pseudomonadota</taxon>
        <taxon>Candidatius Mariprofundia</taxon>
        <taxon>Mariprofundales</taxon>
        <taxon>Mariprofundaceae</taxon>
        <taxon>Mariprofundus</taxon>
    </lineage>
</organism>
<comment type="subcellular location">
    <subcellularLocation>
        <location evidence="1 14">Cell membrane</location>
        <topology evidence="1 14">Multi-pass membrane protein</topology>
    </subcellularLocation>
</comment>
<evidence type="ECO:0000256" key="10">
    <source>
        <dbReference type="ARBA" id="ARBA00023251"/>
    </source>
</evidence>
<evidence type="ECO:0000256" key="7">
    <source>
        <dbReference type="ARBA" id="ARBA00022801"/>
    </source>
</evidence>
<dbReference type="InterPro" id="IPR003824">
    <property type="entry name" value="UppP"/>
</dbReference>
<comment type="miscellaneous">
    <text evidence="14">Bacitracin is thought to be involved in the inhibition of peptidoglycan synthesis by sequestering undecaprenyl diphosphate, thereby reducing the pool of lipid carrier available.</text>
</comment>
<keyword evidence="7 14" id="KW-0378">Hydrolase</keyword>
<dbReference type="OrthoDB" id="5290362at2"/>
<evidence type="ECO:0000256" key="2">
    <source>
        <dbReference type="ARBA" id="ARBA00010621"/>
    </source>
</evidence>
<keyword evidence="5 14" id="KW-1003">Cell membrane</keyword>
<keyword evidence="16" id="KW-1185">Reference proteome</keyword>
<comment type="caution">
    <text evidence="15">The sequence shown here is derived from an EMBL/GenBank/DDBJ whole genome shotgun (WGS) entry which is preliminary data.</text>
</comment>
<feature type="transmembrane region" description="Helical" evidence="14">
    <location>
        <begin position="224"/>
        <end position="249"/>
    </location>
</feature>
<feature type="transmembrane region" description="Helical" evidence="14">
    <location>
        <begin position="255"/>
        <end position="275"/>
    </location>
</feature>
<keyword evidence="10 14" id="KW-0046">Antibiotic resistance</keyword>
<name>A0A1L8CMY3_9PROT</name>
<comment type="function">
    <text evidence="14">Catalyzes the dephosphorylation of undecaprenyl diphosphate (UPP). Confers resistance to bacitracin.</text>
</comment>
<dbReference type="EC" id="3.6.1.27" evidence="3 14"/>
<dbReference type="GO" id="GO:0071555">
    <property type="term" value="P:cell wall organization"/>
    <property type="evidence" value="ECO:0007669"/>
    <property type="project" value="UniProtKB-KW"/>
</dbReference>
<evidence type="ECO:0000313" key="15">
    <source>
        <dbReference type="EMBL" id="GAV20253.1"/>
    </source>
</evidence>
<dbReference type="NCBIfam" id="NF001393">
    <property type="entry name" value="PRK00281.2-4"/>
    <property type="match status" value="1"/>
</dbReference>
<comment type="catalytic activity">
    <reaction evidence="13 14">
        <text>di-trans,octa-cis-undecaprenyl diphosphate + H2O = di-trans,octa-cis-undecaprenyl phosphate + phosphate + H(+)</text>
        <dbReference type="Rhea" id="RHEA:28094"/>
        <dbReference type="ChEBI" id="CHEBI:15377"/>
        <dbReference type="ChEBI" id="CHEBI:15378"/>
        <dbReference type="ChEBI" id="CHEBI:43474"/>
        <dbReference type="ChEBI" id="CHEBI:58405"/>
        <dbReference type="ChEBI" id="CHEBI:60392"/>
        <dbReference type="EC" id="3.6.1.27"/>
    </reaction>
</comment>
<dbReference type="GO" id="GO:0005886">
    <property type="term" value="C:plasma membrane"/>
    <property type="evidence" value="ECO:0007669"/>
    <property type="project" value="UniProtKB-SubCell"/>
</dbReference>
<dbReference type="PANTHER" id="PTHR30622">
    <property type="entry name" value="UNDECAPRENYL-DIPHOSPHATASE"/>
    <property type="match status" value="1"/>
</dbReference>
<evidence type="ECO:0000256" key="11">
    <source>
        <dbReference type="ARBA" id="ARBA00032707"/>
    </source>
</evidence>
<keyword evidence="6 14" id="KW-0812">Transmembrane</keyword>
<evidence type="ECO:0000256" key="8">
    <source>
        <dbReference type="ARBA" id="ARBA00022989"/>
    </source>
</evidence>
<proteinExistence type="inferred from homology"/>
<dbReference type="NCBIfam" id="TIGR00753">
    <property type="entry name" value="undec_PP_bacA"/>
    <property type="match status" value="1"/>
</dbReference>
<evidence type="ECO:0000256" key="1">
    <source>
        <dbReference type="ARBA" id="ARBA00004651"/>
    </source>
</evidence>
<dbReference type="AlphaFoldDB" id="A0A1L8CMY3"/>
<dbReference type="GO" id="GO:0050380">
    <property type="term" value="F:undecaprenyl-diphosphatase activity"/>
    <property type="evidence" value="ECO:0007669"/>
    <property type="project" value="UniProtKB-UniRule"/>
</dbReference>
<dbReference type="PANTHER" id="PTHR30622:SF4">
    <property type="entry name" value="UNDECAPRENYL-DIPHOSPHATASE"/>
    <property type="match status" value="1"/>
</dbReference>
<evidence type="ECO:0000256" key="5">
    <source>
        <dbReference type="ARBA" id="ARBA00022475"/>
    </source>
</evidence>
<keyword evidence="14" id="KW-0133">Cell shape</keyword>
<reference evidence="15 16" key="1">
    <citation type="journal article" date="2017" name="Arch. Microbiol.">
        <title>Mariprofundus micogutta sp. nov., a novel iron-oxidizing zetaproteobacterium isolated from a deep-sea hydrothermal field at the Bayonnaise knoll of the Izu-Ogasawara arc, and a description of Mariprofundales ord. nov. and Zetaproteobacteria classis nov.</title>
        <authorList>
            <person name="Makita H."/>
            <person name="Tanaka E."/>
            <person name="Mitsunobu S."/>
            <person name="Miyazaki M."/>
            <person name="Nunoura T."/>
            <person name="Uematsu K."/>
            <person name="Takaki Y."/>
            <person name="Nishi S."/>
            <person name="Shimamura S."/>
            <person name="Takai K."/>
        </authorList>
    </citation>
    <scope>NUCLEOTIDE SEQUENCE [LARGE SCALE GENOMIC DNA]</scope>
    <source>
        <strain evidence="15 16">ET2</strain>
    </source>
</reference>
<dbReference type="GO" id="GO:0046677">
    <property type="term" value="P:response to antibiotic"/>
    <property type="evidence" value="ECO:0007669"/>
    <property type="project" value="UniProtKB-UniRule"/>
</dbReference>
<evidence type="ECO:0000256" key="4">
    <source>
        <dbReference type="ARBA" id="ARBA00021581"/>
    </source>
</evidence>
<feature type="transmembrane region" description="Helical" evidence="14">
    <location>
        <begin position="12"/>
        <end position="29"/>
    </location>
</feature>
<feature type="transmembrane region" description="Helical" evidence="14">
    <location>
        <begin position="49"/>
        <end position="67"/>
    </location>
</feature>
<evidence type="ECO:0000256" key="3">
    <source>
        <dbReference type="ARBA" id="ARBA00012374"/>
    </source>
</evidence>
<dbReference type="HAMAP" id="MF_01006">
    <property type="entry name" value="Undec_diphosphatase"/>
    <property type="match status" value="1"/>
</dbReference>
<evidence type="ECO:0000256" key="13">
    <source>
        <dbReference type="ARBA" id="ARBA00047594"/>
    </source>
</evidence>
<accession>A0A1L8CMY3</accession>
<evidence type="ECO:0000256" key="14">
    <source>
        <dbReference type="HAMAP-Rule" id="MF_01006"/>
    </source>
</evidence>
<keyword evidence="14" id="KW-0961">Cell wall biogenesis/degradation</keyword>